<evidence type="ECO:0000256" key="3">
    <source>
        <dbReference type="ARBA" id="ARBA00022729"/>
    </source>
</evidence>
<dbReference type="Pfam" id="PF03480">
    <property type="entry name" value="DctP"/>
    <property type="match status" value="1"/>
</dbReference>
<keyword evidence="5" id="KW-0472">Membrane</keyword>
<keyword evidence="5" id="KW-1133">Transmembrane helix</keyword>
<evidence type="ECO:0000256" key="1">
    <source>
        <dbReference type="ARBA" id="ARBA00009023"/>
    </source>
</evidence>
<dbReference type="InterPro" id="IPR018389">
    <property type="entry name" value="DctP_fam"/>
</dbReference>
<dbReference type="eggNOG" id="COG1638">
    <property type="taxonomic scope" value="Bacteria"/>
</dbReference>
<keyword evidence="6" id="KW-0675">Receptor</keyword>
<dbReference type="PANTHER" id="PTHR33376">
    <property type="match status" value="1"/>
</dbReference>
<dbReference type="AlphaFoldDB" id="H8YYP5"/>
<dbReference type="STRING" id="631362.Thi970DRAFT_01243"/>
<dbReference type="GO" id="GO:0030288">
    <property type="term" value="C:outer membrane-bounded periplasmic space"/>
    <property type="evidence" value="ECO:0007669"/>
    <property type="project" value="InterPro"/>
</dbReference>
<dbReference type="EMBL" id="JH603168">
    <property type="protein sequence ID" value="EIC23571.1"/>
    <property type="molecule type" value="Genomic_DNA"/>
</dbReference>
<proteinExistence type="inferred from homology"/>
<dbReference type="Proteomes" id="UP000002964">
    <property type="component" value="Unassembled WGS sequence"/>
</dbReference>
<dbReference type="RefSeq" id="WP_009147654.1">
    <property type="nucleotide sequence ID" value="NZ_CP121471.1"/>
</dbReference>
<evidence type="ECO:0000313" key="6">
    <source>
        <dbReference type="EMBL" id="EIC23571.1"/>
    </source>
</evidence>
<reference evidence="6 7" key="2">
    <citation type="submission" date="2011-11" db="EMBL/GenBank/DDBJ databases">
        <authorList>
            <consortium name="US DOE Joint Genome Institute"/>
            <person name="Lucas S."/>
            <person name="Han J."/>
            <person name="Lapidus A."/>
            <person name="Cheng J.-F."/>
            <person name="Goodwin L."/>
            <person name="Pitluck S."/>
            <person name="Peters L."/>
            <person name="Ovchinnikova G."/>
            <person name="Zhang X."/>
            <person name="Detter J.C."/>
            <person name="Han C."/>
            <person name="Tapia R."/>
            <person name="Land M."/>
            <person name="Hauser L."/>
            <person name="Kyrpides N."/>
            <person name="Ivanova N."/>
            <person name="Pagani I."/>
            <person name="Vogl K."/>
            <person name="Liu Z."/>
            <person name="Overmann J."/>
            <person name="Frigaard N.-U."/>
            <person name="Bryant D."/>
            <person name="Woyke T."/>
        </authorList>
    </citation>
    <scope>NUCLEOTIDE SEQUENCE [LARGE SCALE GENOMIC DNA]</scope>
    <source>
        <strain evidence="6 7">970</strain>
    </source>
</reference>
<dbReference type="HOGENOM" id="CLU_036176_1_3_6"/>
<organism evidence="6 7">
    <name type="scientific">Thiorhodovibrio frisius</name>
    <dbReference type="NCBI Taxonomy" id="631362"/>
    <lineage>
        <taxon>Bacteria</taxon>
        <taxon>Pseudomonadati</taxon>
        <taxon>Pseudomonadota</taxon>
        <taxon>Gammaproteobacteria</taxon>
        <taxon>Chromatiales</taxon>
        <taxon>Chromatiaceae</taxon>
        <taxon>Thiorhodovibrio</taxon>
    </lineage>
</organism>
<feature type="region of interest" description="Disordered" evidence="4">
    <location>
        <begin position="373"/>
        <end position="403"/>
    </location>
</feature>
<evidence type="ECO:0000256" key="2">
    <source>
        <dbReference type="ARBA" id="ARBA00022448"/>
    </source>
</evidence>
<comment type="similarity">
    <text evidence="1">Belongs to the bacterial solute-binding protein 7 family.</text>
</comment>
<evidence type="ECO:0000256" key="5">
    <source>
        <dbReference type="SAM" id="Phobius"/>
    </source>
</evidence>
<keyword evidence="5" id="KW-0812">Transmembrane</keyword>
<accession>H8YYP5</accession>
<dbReference type="GO" id="GO:0055085">
    <property type="term" value="P:transmembrane transport"/>
    <property type="evidence" value="ECO:0007669"/>
    <property type="project" value="InterPro"/>
</dbReference>
<dbReference type="OrthoDB" id="5670809at2"/>
<dbReference type="Gene3D" id="3.40.190.170">
    <property type="entry name" value="Bacterial extracellular solute-binding protein, family 7"/>
    <property type="match status" value="1"/>
</dbReference>
<dbReference type="CDD" id="cd13603">
    <property type="entry name" value="PBP2_TRAP_Siap_TeaA_like"/>
    <property type="match status" value="1"/>
</dbReference>
<dbReference type="NCBIfam" id="NF037995">
    <property type="entry name" value="TRAP_S1"/>
    <property type="match status" value="1"/>
</dbReference>
<keyword evidence="7" id="KW-1185">Reference proteome</keyword>
<feature type="transmembrane region" description="Helical" evidence="5">
    <location>
        <begin position="9"/>
        <end position="32"/>
    </location>
</feature>
<evidence type="ECO:0000256" key="4">
    <source>
        <dbReference type="SAM" id="MobiDB-lite"/>
    </source>
</evidence>
<keyword evidence="3" id="KW-0732">Signal</keyword>
<reference evidence="7" key="1">
    <citation type="submission" date="2011-06" db="EMBL/GenBank/DDBJ databases">
        <authorList>
            <consortium name="US DOE Joint Genome Institute (JGI-PGF)"/>
            <person name="Lucas S."/>
            <person name="Han J."/>
            <person name="Lapidus A."/>
            <person name="Cheng J.-F."/>
            <person name="Goodwin L."/>
            <person name="Pitluck S."/>
            <person name="Peters L."/>
            <person name="Land M.L."/>
            <person name="Hauser L."/>
            <person name="Vogl K."/>
            <person name="Liu Z."/>
            <person name="Overmann J."/>
            <person name="Frigaard N.-U."/>
            <person name="Bryant D.A."/>
            <person name="Woyke T.J."/>
        </authorList>
    </citation>
    <scope>NUCLEOTIDE SEQUENCE [LARGE SCALE GENOMIC DNA]</scope>
    <source>
        <strain evidence="7">970</strain>
    </source>
</reference>
<sequence length="403" mass="43476">MVPRPPPGLAVAVVIAIILVIALLLVTAGVWMPNKAPANGVPTSGVPATSAPDQAPLAEEPGARAAIAPLTLRLGHNMVEDSALHAAAARYAREVEARSDGRIRIEVYPASRLGNDLQMIEMAKQGSLDLLLSPTAKLSSDVPAIQFVDLPFYYDSRATLYAILDGEPGQMLLDKLRPVGLVGVTFWGNGFKQFTANSPLRTPEDFHDLRFRVMKSRIIIQQFRLLGATPVPIEFNATYQALADGAVDGQENPLVAIVGMRFYEVQSHLTLSHHGYLAYVLSISAKVFDQLPDSARTLLIAVAEEVTQWEREETQRRDADYLERVKAAGVTVTTLTAAERERFVKALAVIPQRFETLIGADLHAAIEDMRADRENANTGSASGSTSAGTSAGTSGNRNTTPVD</sequence>
<gene>
    <name evidence="6" type="ORF">Thi970DRAFT_01243</name>
</gene>
<protein>
    <submittedName>
        <fullName evidence="6">Tripartite ATP-independent periplasmic transporter solute receptor, DctP family</fullName>
    </submittedName>
</protein>
<evidence type="ECO:0000313" key="7">
    <source>
        <dbReference type="Proteomes" id="UP000002964"/>
    </source>
</evidence>
<name>H8YYP5_9GAMM</name>
<feature type="compositionally biased region" description="Low complexity" evidence="4">
    <location>
        <begin position="376"/>
        <end position="396"/>
    </location>
</feature>
<dbReference type="InterPro" id="IPR004682">
    <property type="entry name" value="TRAP_DctP"/>
</dbReference>
<keyword evidence="2" id="KW-0813">Transport</keyword>
<dbReference type="PANTHER" id="PTHR33376:SF7">
    <property type="entry name" value="C4-DICARBOXYLATE-BINDING PROTEIN DCTB"/>
    <property type="match status" value="1"/>
</dbReference>
<dbReference type="InterPro" id="IPR038404">
    <property type="entry name" value="TRAP_DctP_sf"/>
</dbReference>
<dbReference type="NCBIfam" id="TIGR00787">
    <property type="entry name" value="dctP"/>
    <property type="match status" value="1"/>
</dbReference>